<dbReference type="GO" id="GO:0019350">
    <property type="term" value="P:teichoic acid biosynthetic process"/>
    <property type="evidence" value="ECO:0007669"/>
    <property type="project" value="UniProtKB-KW"/>
</dbReference>
<keyword evidence="6" id="KW-0472">Membrane</keyword>
<keyword evidence="3" id="KW-1003">Cell membrane</keyword>
<gene>
    <name evidence="7" type="ORF">DD236_03125</name>
</gene>
<evidence type="ECO:0000256" key="1">
    <source>
        <dbReference type="ARBA" id="ARBA00004202"/>
    </source>
</evidence>
<evidence type="ECO:0000256" key="4">
    <source>
        <dbReference type="ARBA" id="ARBA00022679"/>
    </source>
</evidence>
<comment type="subcellular location">
    <subcellularLocation>
        <location evidence="1">Cell membrane</location>
        <topology evidence="1">Peripheral membrane protein</topology>
    </subcellularLocation>
</comment>
<accession>A0A2V1K9D9</accession>
<keyword evidence="4" id="KW-0808">Transferase</keyword>
<dbReference type="Proteomes" id="UP000245283">
    <property type="component" value="Unassembled WGS sequence"/>
</dbReference>
<dbReference type="InterPro" id="IPR043148">
    <property type="entry name" value="TagF_C"/>
</dbReference>
<evidence type="ECO:0000313" key="7">
    <source>
        <dbReference type="EMBL" id="PWF27392.1"/>
    </source>
</evidence>
<keyword evidence="8" id="KW-1185">Reference proteome</keyword>
<name>A0A2V1K9D9_9ACTO</name>
<dbReference type="Pfam" id="PF04464">
    <property type="entry name" value="Glyphos_transf"/>
    <property type="match status" value="1"/>
</dbReference>
<proteinExistence type="inferred from homology"/>
<dbReference type="Gene3D" id="3.40.50.11820">
    <property type="match status" value="1"/>
</dbReference>
<dbReference type="GO" id="GO:0047355">
    <property type="term" value="F:CDP-glycerol glycerophosphotransferase activity"/>
    <property type="evidence" value="ECO:0007669"/>
    <property type="project" value="InterPro"/>
</dbReference>
<evidence type="ECO:0000256" key="3">
    <source>
        <dbReference type="ARBA" id="ARBA00022475"/>
    </source>
</evidence>
<dbReference type="InterPro" id="IPR043149">
    <property type="entry name" value="TagF_N"/>
</dbReference>
<evidence type="ECO:0000256" key="2">
    <source>
        <dbReference type="ARBA" id="ARBA00010488"/>
    </source>
</evidence>
<organism evidence="7 8">
    <name type="scientific">Ancrocorticia populi</name>
    <dbReference type="NCBI Taxonomy" id="2175228"/>
    <lineage>
        <taxon>Bacteria</taxon>
        <taxon>Bacillati</taxon>
        <taxon>Actinomycetota</taxon>
        <taxon>Actinomycetes</taxon>
        <taxon>Actinomycetales</taxon>
        <taxon>Actinomycetaceae</taxon>
        <taxon>Ancrocorticia</taxon>
    </lineage>
</organism>
<comment type="similarity">
    <text evidence="2">Belongs to the CDP-glycerol glycerophosphotransferase family.</text>
</comment>
<evidence type="ECO:0008006" key="9">
    <source>
        <dbReference type="Google" id="ProtNLM"/>
    </source>
</evidence>
<comment type="caution">
    <text evidence="7">The sequence shown here is derived from an EMBL/GenBank/DDBJ whole genome shotgun (WGS) entry which is preliminary data.</text>
</comment>
<evidence type="ECO:0000256" key="5">
    <source>
        <dbReference type="ARBA" id="ARBA00022944"/>
    </source>
</evidence>
<sequence>MVNSSSLVKPLAMKLVPVLRIFAEAFYSLLKLLPMHNRLVLMTRRNVTSSLDFELIEEYVARECPGVEVVVMYHPMGNKVRYLFTLVQELYYLATSKWAVTDSYQISISLFPLRRGVRVAQVWHSLGAIKQFGRLTVGLEAGSSEEVANLMKMHENYSVVAAPSSATAEVFAKGFGVPREIVEVIGSPRIDYLVNVDRAWARQELVQKYNLDPERPIYLYAPTFRDHATVPVAELVEPLQDSNAQLMLQIHPRDAQTVGTVPGLIVSREPELLRLLAGADGMITDYSGAVYEAGILGVPVAFWAYDIEDYRRSPGFTFDFESELADLITKSPSEAITLLDEQASAHSDGFARFMDTYIETRDDQNCRRLAKTLGLPLKGTVAREHS</sequence>
<dbReference type="InterPro" id="IPR007554">
    <property type="entry name" value="Glycerophosphate_synth"/>
</dbReference>
<evidence type="ECO:0000256" key="6">
    <source>
        <dbReference type="ARBA" id="ARBA00023136"/>
    </source>
</evidence>
<dbReference type="OrthoDB" id="8549922at2"/>
<dbReference type="AlphaFoldDB" id="A0A2V1K9D9"/>
<dbReference type="InterPro" id="IPR051612">
    <property type="entry name" value="Teichoic_Acid_Biosynth"/>
</dbReference>
<evidence type="ECO:0000313" key="8">
    <source>
        <dbReference type="Proteomes" id="UP000245283"/>
    </source>
</evidence>
<dbReference type="PANTHER" id="PTHR37316:SF1">
    <property type="entry name" value="TEICHOIC ACID GLYCEROL-PHOSPHATE PRIMASE"/>
    <property type="match status" value="1"/>
</dbReference>
<dbReference type="EMBL" id="QETB01000001">
    <property type="protein sequence ID" value="PWF27392.1"/>
    <property type="molecule type" value="Genomic_DNA"/>
</dbReference>
<keyword evidence="5" id="KW-0777">Teichoic acid biosynthesis</keyword>
<reference evidence="8" key="1">
    <citation type="submission" date="2018-05" db="EMBL/GenBank/DDBJ databases">
        <authorList>
            <person name="Li Y."/>
        </authorList>
    </citation>
    <scope>NUCLEOTIDE SEQUENCE [LARGE SCALE GENOMIC DNA]</scope>
    <source>
        <strain evidence="8">sk1b4</strain>
    </source>
</reference>
<dbReference type="PANTHER" id="PTHR37316">
    <property type="entry name" value="TEICHOIC ACID GLYCEROL-PHOSPHATE PRIMASE"/>
    <property type="match status" value="1"/>
</dbReference>
<dbReference type="GO" id="GO:0005886">
    <property type="term" value="C:plasma membrane"/>
    <property type="evidence" value="ECO:0007669"/>
    <property type="project" value="UniProtKB-SubCell"/>
</dbReference>
<dbReference type="SUPFAM" id="SSF53756">
    <property type="entry name" value="UDP-Glycosyltransferase/glycogen phosphorylase"/>
    <property type="match status" value="1"/>
</dbReference>
<protein>
    <recommendedName>
        <fullName evidence="9">CDP-glycerol--glycerophosphate glycerophosphotransferase</fullName>
    </recommendedName>
</protein>
<dbReference type="Gene3D" id="3.40.50.12580">
    <property type="match status" value="1"/>
</dbReference>